<keyword evidence="8" id="KW-1185">Reference proteome</keyword>
<dbReference type="GO" id="GO:0004806">
    <property type="term" value="F:triacylglycerol lipase activity"/>
    <property type="evidence" value="ECO:0007669"/>
    <property type="project" value="TreeGrafter"/>
</dbReference>
<feature type="domain" description="Dienelactone hydrolase" evidence="5">
    <location>
        <begin position="209"/>
        <end position="296"/>
    </location>
</feature>
<evidence type="ECO:0000259" key="5">
    <source>
        <dbReference type="Pfam" id="PF01738"/>
    </source>
</evidence>
<dbReference type="Proteomes" id="UP000593765">
    <property type="component" value="Chromosome"/>
</dbReference>
<dbReference type="InterPro" id="IPR029058">
    <property type="entry name" value="AB_hydrolase_fold"/>
</dbReference>
<gene>
    <name evidence="7" type="ORF">IPV69_00315</name>
</gene>
<feature type="chain" id="PRO_5034577840" evidence="4">
    <location>
        <begin position="26"/>
        <end position="315"/>
    </location>
</feature>
<dbReference type="InterPro" id="IPR002925">
    <property type="entry name" value="Dienelactn_hydro"/>
</dbReference>
<proteinExistence type="inferred from homology"/>
<feature type="domain" description="BD-FAE-like" evidence="6">
    <location>
        <begin position="79"/>
        <end position="199"/>
    </location>
</feature>
<comment type="similarity">
    <text evidence="1">Belongs to the 'GDXG' lipolytic enzyme family.</text>
</comment>
<dbReference type="Pfam" id="PF20434">
    <property type="entry name" value="BD-FAE"/>
    <property type="match status" value="1"/>
</dbReference>
<organism evidence="7 8">
    <name type="scientific">Humisphaera borealis</name>
    <dbReference type="NCBI Taxonomy" id="2807512"/>
    <lineage>
        <taxon>Bacteria</taxon>
        <taxon>Pseudomonadati</taxon>
        <taxon>Planctomycetota</taxon>
        <taxon>Phycisphaerae</taxon>
        <taxon>Tepidisphaerales</taxon>
        <taxon>Tepidisphaeraceae</taxon>
        <taxon>Humisphaera</taxon>
    </lineage>
</organism>
<sequence length="315" mass="33115">MSLAHYRSIAIAAALSLTFAAGVHAADGAKPAEPAPPAAAKPQRAKPAGRDNLAYPPKLDGAEVQVYKTIGDVKLNAYIYKPADWKASDKRPAIVFFFGGGWTSGSPGQFEQHCKHLASRGMMAITADYRVKSRQGVTPVECVNDAKSAVRWARANAEKLGIDPDRIAAGGGSAGGHIAACTGVLDTFDDAAEDAKISSKPNAMVLYNPALDIALIADRLGDVAPKLSPLQHVKAGVAPTIIFHGKADTTVPYASAERFETAMKAAGNACKLVGYEGQIHGFFNYGRGDGSMYKATLAETDQFLVSLGWLKAAAK</sequence>
<dbReference type="InterPro" id="IPR050300">
    <property type="entry name" value="GDXG_lipolytic_enzyme"/>
</dbReference>
<evidence type="ECO:0000256" key="1">
    <source>
        <dbReference type="ARBA" id="ARBA00010515"/>
    </source>
</evidence>
<evidence type="ECO:0000313" key="7">
    <source>
        <dbReference type="EMBL" id="QOV89853.1"/>
    </source>
</evidence>
<dbReference type="KEGG" id="hbs:IPV69_00315"/>
<dbReference type="Pfam" id="PF01738">
    <property type="entry name" value="DLH"/>
    <property type="match status" value="1"/>
</dbReference>
<feature type="region of interest" description="Disordered" evidence="3">
    <location>
        <begin position="30"/>
        <end position="56"/>
    </location>
</feature>
<evidence type="ECO:0000313" key="8">
    <source>
        <dbReference type="Proteomes" id="UP000593765"/>
    </source>
</evidence>
<dbReference type="AlphaFoldDB" id="A0A7M2WWS2"/>
<dbReference type="RefSeq" id="WP_206292913.1">
    <property type="nucleotide sequence ID" value="NZ_CP063458.1"/>
</dbReference>
<feature type="signal peptide" evidence="4">
    <location>
        <begin position="1"/>
        <end position="25"/>
    </location>
</feature>
<dbReference type="Gene3D" id="3.40.50.1820">
    <property type="entry name" value="alpha/beta hydrolase"/>
    <property type="match status" value="1"/>
</dbReference>
<dbReference type="PANTHER" id="PTHR48081">
    <property type="entry name" value="AB HYDROLASE SUPERFAMILY PROTEIN C4A8.06C"/>
    <property type="match status" value="1"/>
</dbReference>
<reference evidence="7 8" key="1">
    <citation type="submission" date="2020-10" db="EMBL/GenBank/DDBJ databases">
        <title>Wide distribution of Phycisphaera-like planctomycetes from WD2101 soil group in peatlands and genome analysis of the first cultivated representative.</title>
        <authorList>
            <person name="Dedysh S.N."/>
            <person name="Beletsky A.V."/>
            <person name="Ivanova A."/>
            <person name="Kulichevskaya I.S."/>
            <person name="Suzina N.E."/>
            <person name="Philippov D.A."/>
            <person name="Rakitin A.L."/>
            <person name="Mardanov A.V."/>
            <person name="Ravin N.V."/>
        </authorList>
    </citation>
    <scope>NUCLEOTIDE SEQUENCE [LARGE SCALE GENOMIC DNA]</scope>
    <source>
        <strain evidence="7 8">M1803</strain>
    </source>
</reference>
<evidence type="ECO:0000256" key="4">
    <source>
        <dbReference type="SAM" id="SignalP"/>
    </source>
</evidence>
<keyword evidence="4" id="KW-0732">Signal</keyword>
<keyword evidence="2 7" id="KW-0378">Hydrolase</keyword>
<evidence type="ECO:0000259" key="6">
    <source>
        <dbReference type="Pfam" id="PF20434"/>
    </source>
</evidence>
<evidence type="ECO:0000256" key="3">
    <source>
        <dbReference type="SAM" id="MobiDB-lite"/>
    </source>
</evidence>
<dbReference type="InterPro" id="IPR049492">
    <property type="entry name" value="BD-FAE-like_dom"/>
</dbReference>
<accession>A0A7M2WWS2</accession>
<protein>
    <submittedName>
        <fullName evidence="7">Alpha/beta hydrolase</fullName>
    </submittedName>
</protein>
<dbReference type="SUPFAM" id="SSF53474">
    <property type="entry name" value="alpha/beta-Hydrolases"/>
    <property type="match status" value="1"/>
</dbReference>
<dbReference type="PANTHER" id="PTHR48081:SF30">
    <property type="entry name" value="ACETYL-HYDROLASE LIPR-RELATED"/>
    <property type="match status" value="1"/>
</dbReference>
<evidence type="ECO:0000256" key="2">
    <source>
        <dbReference type="ARBA" id="ARBA00022801"/>
    </source>
</evidence>
<name>A0A7M2WWS2_9BACT</name>
<dbReference type="EMBL" id="CP063458">
    <property type="protein sequence ID" value="QOV89853.1"/>
    <property type="molecule type" value="Genomic_DNA"/>
</dbReference>